<dbReference type="OrthoDB" id="1937743at2759"/>
<sequence>MSGYLSMKMKRKDFEEVNDDFPDFSLSSPARKIRRLDAELPPIIEEEEPEIQWVFKQQVIPEEHLPSNRGRVGGYGPIIEELLTKPENEERAIVLFKSRSTPLLKSPSNITVSIVSDVISGIKNQTLWSGQSNAMKTTEDEAARKGSNTRGANECLAVVPWVPSQVSSIPGTEVPQTELSELMESEDMEVATMDIEENNVVADLDPVQGRRSDGMSRGLHQWQHQHCVIPQLRQNTSAPIVWFQ</sequence>
<dbReference type="PANTHER" id="PTHR35510:SF1">
    <property type="entry name" value="DBH-LIKE MONOOXYGENASE"/>
    <property type="match status" value="1"/>
</dbReference>
<dbReference type="PANTHER" id="PTHR35510">
    <property type="entry name" value="DBH-LIKE MONOOXYGENASE"/>
    <property type="match status" value="1"/>
</dbReference>
<name>A0A7J0DMU0_9ERIC</name>
<keyword evidence="2" id="KW-1185">Reference proteome</keyword>
<protein>
    <submittedName>
        <fullName evidence="1">Uncharacterized protein</fullName>
    </submittedName>
</protein>
<evidence type="ECO:0000313" key="2">
    <source>
        <dbReference type="Proteomes" id="UP000585474"/>
    </source>
</evidence>
<gene>
    <name evidence="1" type="ORF">Acr_00g0051830</name>
</gene>
<accession>A0A7J0DMU0</accession>
<dbReference type="AlphaFoldDB" id="A0A7J0DMU0"/>
<dbReference type="EMBL" id="BJWL01000280">
    <property type="protein sequence ID" value="GFS37409.1"/>
    <property type="molecule type" value="Genomic_DNA"/>
</dbReference>
<organism evidence="1 2">
    <name type="scientific">Actinidia rufa</name>
    <dbReference type="NCBI Taxonomy" id="165716"/>
    <lineage>
        <taxon>Eukaryota</taxon>
        <taxon>Viridiplantae</taxon>
        <taxon>Streptophyta</taxon>
        <taxon>Embryophyta</taxon>
        <taxon>Tracheophyta</taxon>
        <taxon>Spermatophyta</taxon>
        <taxon>Magnoliopsida</taxon>
        <taxon>eudicotyledons</taxon>
        <taxon>Gunneridae</taxon>
        <taxon>Pentapetalae</taxon>
        <taxon>asterids</taxon>
        <taxon>Ericales</taxon>
        <taxon>Actinidiaceae</taxon>
        <taxon>Actinidia</taxon>
    </lineage>
</organism>
<evidence type="ECO:0000313" key="1">
    <source>
        <dbReference type="EMBL" id="GFS37409.1"/>
    </source>
</evidence>
<dbReference type="Proteomes" id="UP000585474">
    <property type="component" value="Unassembled WGS sequence"/>
</dbReference>
<reference evidence="2" key="1">
    <citation type="submission" date="2019-07" db="EMBL/GenBank/DDBJ databases">
        <title>De Novo Assembly of kiwifruit Actinidia rufa.</title>
        <authorList>
            <person name="Sugita-Konishi S."/>
            <person name="Sato K."/>
            <person name="Mori E."/>
            <person name="Abe Y."/>
            <person name="Kisaki G."/>
            <person name="Hamano K."/>
            <person name="Suezawa K."/>
            <person name="Otani M."/>
            <person name="Fukuda T."/>
            <person name="Manabe T."/>
            <person name="Gomi K."/>
            <person name="Tabuchi M."/>
            <person name="Akimitsu K."/>
            <person name="Kataoka I."/>
        </authorList>
    </citation>
    <scope>NUCLEOTIDE SEQUENCE [LARGE SCALE GENOMIC DNA]</scope>
    <source>
        <strain evidence="2">cv. Fuchu</strain>
    </source>
</reference>
<proteinExistence type="predicted"/>
<comment type="caution">
    <text evidence="1">The sequence shown here is derived from an EMBL/GenBank/DDBJ whole genome shotgun (WGS) entry which is preliminary data.</text>
</comment>